<dbReference type="OrthoDB" id="9805367at2"/>
<evidence type="ECO:0000256" key="1">
    <source>
        <dbReference type="ARBA" id="ARBA00010491"/>
    </source>
</evidence>
<accession>A0A3P1XYG5</accession>
<dbReference type="Pfam" id="PF10459">
    <property type="entry name" value="Peptidase_S46"/>
    <property type="match status" value="1"/>
</dbReference>
<keyword evidence="4 7" id="KW-0732">Signal</keyword>
<dbReference type="GO" id="GO:0006508">
    <property type="term" value="P:proteolysis"/>
    <property type="evidence" value="ECO:0007669"/>
    <property type="project" value="UniProtKB-KW"/>
</dbReference>
<feature type="chain" id="PRO_5023155475" description="Dipeptidyl-peptidase" evidence="7">
    <location>
        <begin position="24"/>
        <end position="716"/>
    </location>
</feature>
<name>A0A3P1XYG5_TANFO</name>
<evidence type="ECO:0000313" key="8">
    <source>
        <dbReference type="EMBL" id="RRD63018.1"/>
    </source>
</evidence>
<dbReference type="GO" id="GO:0008239">
    <property type="term" value="F:dipeptidyl-peptidase activity"/>
    <property type="evidence" value="ECO:0007669"/>
    <property type="project" value="UniProtKB-UniRule"/>
</dbReference>
<keyword evidence="3 7" id="KW-0645">Protease</keyword>
<comment type="similarity">
    <text evidence="1 7">Belongs to the peptidase S46 family.</text>
</comment>
<dbReference type="InterPro" id="IPR043504">
    <property type="entry name" value="Peptidase_S1_PA_chymotrypsin"/>
</dbReference>
<reference evidence="8 9" key="1">
    <citation type="submission" date="2018-11" db="EMBL/GenBank/DDBJ databases">
        <title>Genomes From Bacteria Associated with the Canine Oral Cavity: a Test Case for Automated Genome-Based Taxonomic Assignment.</title>
        <authorList>
            <person name="Coil D.A."/>
            <person name="Jospin G."/>
            <person name="Darling A.E."/>
            <person name="Wallis C."/>
            <person name="Davis I.J."/>
            <person name="Harris S."/>
            <person name="Eisen J.A."/>
            <person name="Holcombe L.J."/>
            <person name="O'Flynn C."/>
        </authorList>
    </citation>
    <scope>NUCLEOTIDE SEQUENCE [LARGE SCALE GENOMIC DNA]</scope>
    <source>
        <strain evidence="8 9">OH2617_COT-023</strain>
    </source>
</reference>
<gene>
    <name evidence="8" type="ORF">EII40_00625</name>
</gene>
<feature type="signal peptide" evidence="7">
    <location>
        <begin position="1"/>
        <end position="23"/>
    </location>
</feature>
<evidence type="ECO:0000256" key="3">
    <source>
        <dbReference type="ARBA" id="ARBA00022670"/>
    </source>
</evidence>
<dbReference type="InterPro" id="IPR009003">
    <property type="entry name" value="Peptidase_S1_PA"/>
</dbReference>
<dbReference type="Proteomes" id="UP000278609">
    <property type="component" value="Unassembled WGS sequence"/>
</dbReference>
<dbReference type="GO" id="GO:0070009">
    <property type="term" value="F:serine-type aminopeptidase activity"/>
    <property type="evidence" value="ECO:0007669"/>
    <property type="project" value="UniProtKB-UniRule"/>
</dbReference>
<organism evidence="8 9">
    <name type="scientific">Tannerella forsythia</name>
    <name type="common">Bacteroides forsythus</name>
    <dbReference type="NCBI Taxonomy" id="28112"/>
    <lineage>
        <taxon>Bacteria</taxon>
        <taxon>Pseudomonadati</taxon>
        <taxon>Bacteroidota</taxon>
        <taxon>Bacteroidia</taxon>
        <taxon>Bacteroidales</taxon>
        <taxon>Tannerellaceae</taxon>
        <taxon>Tannerella</taxon>
    </lineage>
</organism>
<comment type="caution">
    <text evidence="8">The sequence shown here is derived from an EMBL/GenBank/DDBJ whole genome shotgun (WGS) entry which is preliminary data.</text>
</comment>
<dbReference type="PANTHER" id="PTHR38469:SF1">
    <property type="entry name" value="PERIPLASMIC PEPTIDASE SUBFAMILY S1B"/>
    <property type="match status" value="1"/>
</dbReference>
<dbReference type="EC" id="3.4.14.-" evidence="7"/>
<dbReference type="SUPFAM" id="SSF50494">
    <property type="entry name" value="Trypsin-like serine proteases"/>
    <property type="match status" value="2"/>
</dbReference>
<sequence>MKRTNKIWVAVVLLLATVGQAFADEGMWVLKELNKENLARMQELGLTVPLETLYSETNPCVANAVVIFGGGCTGITVSDQGLVFTNHHCGYGAIQKLSSVTHDYLKNGFVSQSLQEELPVEGLKVQYLKETVDVSERILSHIKGIDDEFKRITKADSIGQAICDSIGKGNSALNARVIPFYSRNKYYLVVYNVFRDVRLAFAPPSSLGKFGGDTDNWMYPRHTCDFSAFRVYADANNQPAEYSASNRPYKPDYVAEVSLQGYDEKDYAMTIGFPGRTNRYLCSWGVRQRIEDSNMPRIEVRGIKQDIWKKAMLASDAVRIKYASKYAGSSNYWKNSIGMNRGLARLNVIDRKKAEEAAFTAWVNQTPERKAKYGDVLSLLEKGYTSSAESQKYATYLMEAFAGGTEIIRLARIINSVDVEKSTPEEIEERLNDDIRAFYKDYEPTLDQHVLAAMMKIVKERVPASLLPDIYRKVDKKYKGDYEKYAADVFGNTVLTSFDKVSALLKNKKLYEKTMKKDPAAELSLSATLAIYEVQQQLAAWDNDIDKGERLYLAGLQEMYPDKSFYSDANFTMRMSYGSIGGYQPYDAGWYNFYTTDKGILEKEDPKSSEFWVQPEILNMVKARDFGPYANEQGELQLCFISNNDITGGNSGSPVFDKNARVIGLAFDGNWEAMSGDIAFEPALQRTICVDIRYMLWMIDKWGKCPRLIEELKLVK</sequence>
<keyword evidence="2 7" id="KW-0031">Aminopeptidase</keyword>
<comment type="function">
    <text evidence="7">Catalyzes the removal of dipeptides from the N-terminus of oligopeptides.</text>
</comment>
<evidence type="ECO:0000256" key="5">
    <source>
        <dbReference type="ARBA" id="ARBA00022801"/>
    </source>
</evidence>
<evidence type="ECO:0000313" key="9">
    <source>
        <dbReference type="Proteomes" id="UP000278609"/>
    </source>
</evidence>
<dbReference type="PANTHER" id="PTHR38469">
    <property type="entry name" value="PERIPLASMIC PEPTIDASE SUBFAMILY S1B"/>
    <property type="match status" value="1"/>
</dbReference>
<dbReference type="GO" id="GO:0043171">
    <property type="term" value="P:peptide catabolic process"/>
    <property type="evidence" value="ECO:0007669"/>
    <property type="project" value="UniProtKB-UniRule"/>
</dbReference>
<dbReference type="Gene3D" id="2.40.10.10">
    <property type="entry name" value="Trypsin-like serine proteases"/>
    <property type="match status" value="1"/>
</dbReference>
<evidence type="ECO:0000256" key="2">
    <source>
        <dbReference type="ARBA" id="ARBA00022438"/>
    </source>
</evidence>
<evidence type="ECO:0000256" key="6">
    <source>
        <dbReference type="ARBA" id="ARBA00022825"/>
    </source>
</evidence>
<dbReference type="EMBL" id="RQYS01000002">
    <property type="protein sequence ID" value="RRD63018.1"/>
    <property type="molecule type" value="Genomic_DNA"/>
</dbReference>
<evidence type="ECO:0000256" key="7">
    <source>
        <dbReference type="RuleBase" id="RU366067"/>
    </source>
</evidence>
<protein>
    <recommendedName>
        <fullName evidence="7">Dipeptidyl-peptidase</fullName>
        <ecNumber evidence="7">3.4.14.-</ecNumber>
    </recommendedName>
</protein>
<proteinExistence type="inferred from homology"/>
<keyword evidence="6 7" id="KW-0720">Serine protease</keyword>
<dbReference type="AlphaFoldDB" id="A0A3P1XYG5"/>
<dbReference type="RefSeq" id="WP_124750344.1">
    <property type="nucleotide sequence ID" value="NZ_RQYS01000002.1"/>
</dbReference>
<dbReference type="InterPro" id="IPR019500">
    <property type="entry name" value="Pep_S46"/>
</dbReference>
<evidence type="ECO:0000256" key="4">
    <source>
        <dbReference type="ARBA" id="ARBA00022729"/>
    </source>
</evidence>
<keyword evidence="5 7" id="KW-0378">Hydrolase</keyword>